<feature type="compositionally biased region" description="Basic residues" evidence="1">
    <location>
        <begin position="75"/>
        <end position="89"/>
    </location>
</feature>
<feature type="region of interest" description="Disordered" evidence="1">
    <location>
        <begin position="49"/>
        <end position="93"/>
    </location>
</feature>
<comment type="caution">
    <text evidence="2">The sequence shown here is derived from an EMBL/GenBank/DDBJ whole genome shotgun (WGS) entry which is preliminary data.</text>
</comment>
<name>A0A016UEC3_9BILA</name>
<evidence type="ECO:0000256" key="1">
    <source>
        <dbReference type="SAM" id="MobiDB-lite"/>
    </source>
</evidence>
<sequence length="150" mass="17327">MSHPGIQANLLFWCCGAKMITRRMTKQLQEGEEATPNKPKSKPVFRMRLRSSNKAWLRKREAARRTRASSTAKKERSKHPVPVERKKRGPLTLTEMLERNAAKQKAKDATYPLTGSMNIKPESPWNVLKQLWHEHLGKLNDPSKEFNLNL</sequence>
<proteinExistence type="predicted"/>
<dbReference type="Proteomes" id="UP000024635">
    <property type="component" value="Unassembled WGS sequence"/>
</dbReference>
<dbReference type="AlphaFoldDB" id="A0A016UEC3"/>
<evidence type="ECO:0000313" key="3">
    <source>
        <dbReference type="Proteomes" id="UP000024635"/>
    </source>
</evidence>
<dbReference type="EMBL" id="JARK01001380">
    <property type="protein sequence ID" value="EYC13207.1"/>
    <property type="molecule type" value="Genomic_DNA"/>
</dbReference>
<evidence type="ECO:0000313" key="2">
    <source>
        <dbReference type="EMBL" id="EYC13207.1"/>
    </source>
</evidence>
<protein>
    <submittedName>
        <fullName evidence="2">Uncharacterized protein</fullName>
    </submittedName>
</protein>
<organism evidence="2 3">
    <name type="scientific">Ancylostoma ceylanicum</name>
    <dbReference type="NCBI Taxonomy" id="53326"/>
    <lineage>
        <taxon>Eukaryota</taxon>
        <taxon>Metazoa</taxon>
        <taxon>Ecdysozoa</taxon>
        <taxon>Nematoda</taxon>
        <taxon>Chromadorea</taxon>
        <taxon>Rhabditida</taxon>
        <taxon>Rhabditina</taxon>
        <taxon>Rhabditomorpha</taxon>
        <taxon>Strongyloidea</taxon>
        <taxon>Ancylostomatidae</taxon>
        <taxon>Ancylostomatinae</taxon>
        <taxon>Ancylostoma</taxon>
    </lineage>
</organism>
<reference evidence="3" key="1">
    <citation type="journal article" date="2015" name="Nat. Genet.">
        <title>The genome and transcriptome of the zoonotic hookworm Ancylostoma ceylanicum identify infection-specific gene families.</title>
        <authorList>
            <person name="Schwarz E.M."/>
            <person name="Hu Y."/>
            <person name="Antoshechkin I."/>
            <person name="Miller M.M."/>
            <person name="Sternberg P.W."/>
            <person name="Aroian R.V."/>
        </authorList>
    </citation>
    <scope>NUCLEOTIDE SEQUENCE</scope>
    <source>
        <strain evidence="3">HY135</strain>
    </source>
</reference>
<accession>A0A016UEC3</accession>
<gene>
    <name evidence="2" type="primary">Acey_s0044.g1035</name>
    <name evidence="2" type="ORF">Y032_0044g1035</name>
</gene>
<keyword evidence="3" id="KW-1185">Reference proteome</keyword>